<dbReference type="AlphaFoldDB" id="A0A061HJL3"/>
<evidence type="ECO:0000256" key="2">
    <source>
        <dbReference type="ARBA" id="ARBA00023315"/>
    </source>
</evidence>
<dbReference type="InterPro" id="IPR040234">
    <property type="entry name" value="QC/QCL"/>
</dbReference>
<dbReference type="GO" id="GO:0016603">
    <property type="term" value="F:glutaminyl-peptide cyclotransferase activity"/>
    <property type="evidence" value="ECO:0007669"/>
    <property type="project" value="InterPro"/>
</dbReference>
<reference evidence="6" key="3">
    <citation type="submission" date="2018-07" db="EMBL/GenBank/DDBJ databases">
        <authorList>
            <person name="Quirk P.G."/>
            <person name="Krulwich T.A."/>
        </authorList>
    </citation>
    <scope>NUCLEOTIDE SEQUENCE</scope>
    <source>
        <strain evidence="6">96224</strain>
    </source>
</reference>
<dbReference type="SUPFAM" id="SSF53187">
    <property type="entry name" value="Zn-dependent exopeptidases"/>
    <property type="match status" value="1"/>
</dbReference>
<dbReference type="CDD" id="cd03880">
    <property type="entry name" value="M28_QC_like"/>
    <property type="match status" value="1"/>
</dbReference>
<dbReference type="PANTHER" id="PTHR12283">
    <property type="entry name" value="GLUTAMINYL-PEPTIDE CYCLOTRANSFERASE"/>
    <property type="match status" value="1"/>
</dbReference>
<keyword evidence="3" id="KW-0862">Zinc</keyword>
<gene>
    <name evidence="5" type="ORF">BGT96224_2380</name>
    <name evidence="6" type="ORF">BGT96224V2_LOCUS5476</name>
</gene>
<dbReference type="EMBL" id="KE375137">
    <property type="protein sequence ID" value="EPQ62996.1"/>
    <property type="molecule type" value="Genomic_DNA"/>
</dbReference>
<keyword evidence="3" id="KW-0645">Protease</keyword>
<keyword evidence="2" id="KW-0012">Acyltransferase</keyword>
<dbReference type="Gene3D" id="3.40.630.10">
    <property type="entry name" value="Zn peptidases"/>
    <property type="match status" value="1"/>
</dbReference>
<feature type="signal peptide" evidence="3">
    <location>
        <begin position="1"/>
        <end position="21"/>
    </location>
</feature>
<dbReference type="GO" id="GO:0008270">
    <property type="term" value="F:zinc ion binding"/>
    <property type="evidence" value="ECO:0007669"/>
    <property type="project" value="TreeGrafter"/>
</dbReference>
<dbReference type="EC" id="3.4.-.-" evidence="3"/>
<evidence type="ECO:0000313" key="6">
    <source>
        <dbReference type="EMBL" id="SUZ12316.1"/>
    </source>
</evidence>
<evidence type="ECO:0000259" key="4">
    <source>
        <dbReference type="Pfam" id="PF04389"/>
    </source>
</evidence>
<dbReference type="HOGENOM" id="CLU_045003_0_0_1"/>
<dbReference type="EMBL" id="UIGY01000166">
    <property type="protein sequence ID" value="SUZ12316.1"/>
    <property type="molecule type" value="Genomic_DNA"/>
</dbReference>
<dbReference type="OrthoDB" id="3907302at2759"/>
<evidence type="ECO:0000256" key="3">
    <source>
        <dbReference type="RuleBase" id="RU361240"/>
    </source>
</evidence>
<reference evidence="5" key="2">
    <citation type="submission" date="2013-01" db="EMBL/GenBank/DDBJ databases">
        <title>The wheat powdery mildew genome reveals unique evolution of an obligate biotroph.</title>
        <authorList>
            <person name="Oberhaensli S."/>
            <person name="Wicker T."/>
            <person name="Keller B."/>
        </authorList>
    </citation>
    <scope>NUCLEOTIDE SEQUENCE</scope>
    <source>
        <strain evidence="5">96224</strain>
    </source>
</reference>
<dbReference type="GO" id="GO:0008233">
    <property type="term" value="F:peptidase activity"/>
    <property type="evidence" value="ECO:0007669"/>
    <property type="project" value="UniProtKB-KW"/>
</dbReference>
<evidence type="ECO:0000313" key="5">
    <source>
        <dbReference type="EMBL" id="EPQ62996.1"/>
    </source>
</evidence>
<feature type="chain" id="PRO_5044513446" description="Peptide hydrolase" evidence="3">
    <location>
        <begin position="22"/>
        <end position="392"/>
    </location>
</feature>
<proteinExistence type="inferred from homology"/>
<keyword evidence="3" id="KW-0378">Hydrolase</keyword>
<dbReference type="Pfam" id="PF04389">
    <property type="entry name" value="Peptidase_M28"/>
    <property type="match status" value="1"/>
</dbReference>
<dbReference type="InterPro" id="IPR037457">
    <property type="entry name" value="M28_QC"/>
</dbReference>
<keyword evidence="3" id="KW-0732">Signal</keyword>
<evidence type="ECO:0000313" key="7">
    <source>
        <dbReference type="Proteomes" id="UP000053110"/>
    </source>
</evidence>
<dbReference type="PANTHER" id="PTHR12283:SF6">
    <property type="entry name" value="GLUTAMINYL-PEPTIDE CYCLOTRANSFERASE-RELATED"/>
    <property type="match status" value="1"/>
</dbReference>
<feature type="domain" description="Peptidase M28" evidence="4">
    <location>
        <begin position="120"/>
        <end position="346"/>
    </location>
</feature>
<sequence>MAMHLLLHTLLWPFMIQRVDAYTPLSNDTLQRIPSVGTDFDVHTGSILSPILIPRVSGTEGSTKVQRHFVDWFTTQLPHWQLTFQNSTSTTPATGTRQVPFVNLILTRDPPWTTPGDVGHLTLAAHFDSKYDPPGFIGATDSAAPCAMVMHAARSLDAALTRKWTAMESDQHKGIAGSSGIQIILFDGEEAFQSWSATDSLYGSRSLAEAWEATPHAAMSMYHNKLSSIDLLVLLDLLGAANTVIPSYFETTHWAYKNLASIETRMRSLGLLKTVVTSPILPDSEKSKFNSELTIQDDHIPLMKRGVEVLHLIPARFPKVWHTMADNADVLDLPTMDDWAKMITAFAGEWMDLEGYFSEPAQPRIQKSELAAIYHLWTIQDDSVWLEPSKSY</sequence>
<comment type="similarity">
    <text evidence="3">Belongs to the peptidase M28 family.</text>
</comment>
<reference evidence="7" key="1">
    <citation type="journal article" date="2013" name="Nat. Genet.">
        <title>The wheat powdery mildew genome shows the unique evolution of an obligate biotroph.</title>
        <authorList>
            <person name="Wicker T."/>
            <person name="Oberhaensli S."/>
            <person name="Parlange F."/>
            <person name="Buchmann J.P."/>
            <person name="Shatalina M."/>
            <person name="Roffler S."/>
            <person name="Ben-David R."/>
            <person name="Dolezel J."/>
            <person name="Simkova H."/>
            <person name="Schulze-Lefert P."/>
            <person name="Spanu P.D."/>
            <person name="Bruggmann R."/>
            <person name="Amselem J."/>
            <person name="Quesneville H."/>
            <person name="Ver Loren van Themaat E."/>
            <person name="Paape T."/>
            <person name="Shimizu K.K."/>
            <person name="Keller B."/>
        </authorList>
    </citation>
    <scope>NUCLEOTIDE SEQUENCE [LARGE SCALE GENOMIC DNA]</scope>
    <source>
        <strain evidence="7">96224</strain>
    </source>
</reference>
<evidence type="ECO:0000256" key="1">
    <source>
        <dbReference type="ARBA" id="ARBA00022679"/>
    </source>
</evidence>
<dbReference type="InterPro" id="IPR007484">
    <property type="entry name" value="Peptidase_M28"/>
</dbReference>
<accession>A0A061HJL3</accession>
<dbReference type="GO" id="GO:0006508">
    <property type="term" value="P:proteolysis"/>
    <property type="evidence" value="ECO:0007669"/>
    <property type="project" value="UniProtKB-KW"/>
</dbReference>
<organism evidence="6">
    <name type="scientific">Blumeria graminis f. sp. tritici 96224</name>
    <dbReference type="NCBI Taxonomy" id="1268274"/>
    <lineage>
        <taxon>Eukaryota</taxon>
        <taxon>Fungi</taxon>
        <taxon>Dikarya</taxon>
        <taxon>Ascomycota</taxon>
        <taxon>Pezizomycotina</taxon>
        <taxon>Leotiomycetes</taxon>
        <taxon>Erysiphales</taxon>
        <taxon>Erysiphaceae</taxon>
        <taxon>Blumeria</taxon>
    </lineage>
</organism>
<dbReference type="Proteomes" id="UP000053110">
    <property type="component" value="Unassembled WGS sequence"/>
</dbReference>
<protein>
    <recommendedName>
        <fullName evidence="3">Peptide hydrolase</fullName>
        <ecNumber evidence="3">3.4.-.-</ecNumber>
    </recommendedName>
</protein>
<name>A0A061HJL3_BLUGR</name>
<keyword evidence="1" id="KW-0808">Transferase</keyword>
<keyword evidence="3" id="KW-0479">Metal-binding</keyword>